<dbReference type="EMBL" id="JAIZPD010000011">
    <property type="protein sequence ID" value="KAH0959991.1"/>
    <property type="molecule type" value="Genomic_DNA"/>
</dbReference>
<organism evidence="2 3">
    <name type="scientific">Hirsutella rhossiliensis</name>
    <dbReference type="NCBI Taxonomy" id="111463"/>
    <lineage>
        <taxon>Eukaryota</taxon>
        <taxon>Fungi</taxon>
        <taxon>Dikarya</taxon>
        <taxon>Ascomycota</taxon>
        <taxon>Pezizomycotina</taxon>
        <taxon>Sordariomycetes</taxon>
        <taxon>Hypocreomycetidae</taxon>
        <taxon>Hypocreales</taxon>
        <taxon>Ophiocordycipitaceae</taxon>
        <taxon>Hirsutella</taxon>
    </lineage>
</organism>
<keyword evidence="3" id="KW-1185">Reference proteome</keyword>
<dbReference type="RefSeq" id="XP_044717504.1">
    <property type="nucleotide sequence ID" value="XM_044867483.1"/>
</dbReference>
<dbReference type="Proteomes" id="UP000824596">
    <property type="component" value="Unassembled WGS sequence"/>
</dbReference>
<dbReference type="GeneID" id="68358141"/>
<evidence type="ECO:0000313" key="2">
    <source>
        <dbReference type="EMBL" id="KAH0959991.1"/>
    </source>
</evidence>
<protein>
    <submittedName>
        <fullName evidence="2">Geranylgeranyl pyrophosphate synthetase</fullName>
    </submittedName>
</protein>
<dbReference type="OrthoDB" id="420564at2759"/>
<reference evidence="2" key="1">
    <citation type="submission" date="2021-09" db="EMBL/GenBank/DDBJ databases">
        <title>A high-quality genome of the endoparasitic fungus Hirsutella rhossiliensis with a comparison of Hirsutella genomes reveals transposable elements contributing to genome size variation.</title>
        <authorList>
            <person name="Lin R."/>
            <person name="Jiao Y."/>
            <person name="Sun X."/>
            <person name="Ling J."/>
            <person name="Xie B."/>
            <person name="Cheng X."/>
        </authorList>
    </citation>
    <scope>NUCLEOTIDE SEQUENCE</scope>
    <source>
        <strain evidence="2">HR02</strain>
    </source>
</reference>
<proteinExistence type="predicted"/>
<dbReference type="AlphaFoldDB" id="A0A9P8SGH7"/>
<accession>A0A9P8SGH7</accession>
<gene>
    <name evidence="2" type="ORF">HRG_09012</name>
</gene>
<name>A0A9P8SGH7_9HYPO</name>
<feature type="region of interest" description="Disordered" evidence="1">
    <location>
        <begin position="245"/>
        <end position="268"/>
    </location>
</feature>
<feature type="compositionally biased region" description="Polar residues" evidence="1">
    <location>
        <begin position="250"/>
        <end position="261"/>
    </location>
</feature>
<sequence length="390" mass="43598">MVPRPAGSQASRDSWIRDGLRDQNPVKIISQRSLYPSASRVSSASAAQLLCTYNWRNLAYAHIFVPGIAPTWRNIPLPVTLPRDRGTFFIDQNSARVPRHPLEPLFRAAASTNPDFRFNDVDVVSDRSSLRKLLNFCADRSDGLFRLKLTLVHNSLLIERWERSSRERTTGALVSGYGHNFERAFTDYPPRVGDSTGHHRVLLYPLGHLRCAVRFEVDACYNGPGSAKSGAKANVSQVVRRPSIKCGPRTASTNTQVTSTASDHDMAMPQSAAAEVKTAGKYKSSGTYLPQLWFGRTPWLIVGRHVDGTFTNVTFNNVAAEFTDWETRQQVHLQKLVTVLVRLKEVVRRNGARACVAICERGLRPRIIKIFAAKEDAKALPDDLIAKFWT</sequence>
<evidence type="ECO:0000313" key="3">
    <source>
        <dbReference type="Proteomes" id="UP000824596"/>
    </source>
</evidence>
<dbReference type="PANTHER" id="PTHR35179">
    <property type="entry name" value="PROTEIN CBG02620"/>
    <property type="match status" value="1"/>
</dbReference>
<comment type="caution">
    <text evidence="2">The sequence shown here is derived from an EMBL/GenBank/DDBJ whole genome shotgun (WGS) entry which is preliminary data.</text>
</comment>
<dbReference type="PANTHER" id="PTHR35179:SF1">
    <property type="entry name" value="INTEGRAL MEMBRANE PROTEIN"/>
    <property type="match status" value="1"/>
</dbReference>
<evidence type="ECO:0000256" key="1">
    <source>
        <dbReference type="SAM" id="MobiDB-lite"/>
    </source>
</evidence>